<evidence type="ECO:0000256" key="10">
    <source>
        <dbReference type="ARBA" id="ARBA00022958"/>
    </source>
</evidence>
<keyword evidence="8 12" id="KW-0067">ATP-binding</keyword>
<feature type="binding site" evidence="12">
    <location>
        <position position="248"/>
    </location>
    <ligand>
        <name>K(+)</name>
        <dbReference type="ChEBI" id="CHEBI:29103"/>
    </ligand>
</feature>
<evidence type="ECO:0000256" key="12">
    <source>
        <dbReference type="HAMAP-Rule" id="MF_01987"/>
    </source>
</evidence>
<dbReference type="GO" id="GO:0004747">
    <property type="term" value="F:ribokinase activity"/>
    <property type="evidence" value="ECO:0007669"/>
    <property type="project" value="UniProtKB-UniRule"/>
</dbReference>
<evidence type="ECO:0000256" key="3">
    <source>
        <dbReference type="ARBA" id="ARBA00016943"/>
    </source>
</evidence>
<evidence type="ECO:0000256" key="8">
    <source>
        <dbReference type="ARBA" id="ARBA00022840"/>
    </source>
</evidence>
<comment type="similarity">
    <text evidence="1">Belongs to the carbohydrate kinase pfkB family.</text>
</comment>
<evidence type="ECO:0000256" key="2">
    <source>
        <dbReference type="ARBA" id="ARBA00012035"/>
    </source>
</evidence>
<dbReference type="PROSITE" id="PS00584">
    <property type="entry name" value="PFKB_KINASES_2"/>
    <property type="match status" value="1"/>
</dbReference>
<comment type="caution">
    <text evidence="12">Lacks conserved residue(s) required for the propagation of feature annotation.</text>
</comment>
<protein>
    <recommendedName>
        <fullName evidence="3 12">Ribokinase</fullName>
        <shortName evidence="12">RK</shortName>
        <ecNumber evidence="2 12">2.7.1.15</ecNumber>
    </recommendedName>
</protein>
<dbReference type="GO" id="GO:0005524">
    <property type="term" value="F:ATP binding"/>
    <property type="evidence" value="ECO:0007669"/>
    <property type="project" value="UniProtKB-UniRule"/>
</dbReference>
<evidence type="ECO:0000256" key="5">
    <source>
        <dbReference type="ARBA" id="ARBA00022723"/>
    </source>
</evidence>
<feature type="binding site" evidence="12">
    <location>
        <position position="289"/>
    </location>
    <ligand>
        <name>K(+)</name>
        <dbReference type="ChEBI" id="CHEBI:29103"/>
    </ligand>
</feature>
<keyword evidence="5 12" id="KW-0479">Metal-binding</keyword>
<feature type="binding site" evidence="12">
    <location>
        <begin position="10"/>
        <end position="12"/>
    </location>
    <ligand>
        <name>substrate</name>
    </ligand>
</feature>
<proteinExistence type="inferred from homology"/>
<sequence>MSITVFGSINVDLTAYVDSLPVPGVTAHARSYTTGLGGKGANQAVAAQRLSQQPVKLVAAIGEDAFAEQAISLLTHYGVGVDNLVRIEQADTGIALIHVDAHSQNTITVVGGANMNWPNSGPASECFQSTQVALFQLETPISATAAAMSSARSAGAVTILDPAPAPGSAERIETLLKLADILTPNENEAATLTGIRIGNEQNALDAARVLLKKGVGTAVVKLGAKGLVYASHQYGEGQVAPFTVQAVDTVAAGDCFNGALAVALSEGRTLPEALRFAAAAGALATTRQGAASAAPTRSELEQLMANAATPSQ</sequence>
<keyword evidence="7 12" id="KW-0418">Kinase</keyword>
<dbReference type="PATRIC" id="fig|1232683.4.peg.3514"/>
<dbReference type="UniPathway" id="UPA00916">
    <property type="reaction ID" value="UER00889"/>
</dbReference>
<evidence type="ECO:0000313" key="14">
    <source>
        <dbReference type="EMBL" id="KEA62283.1"/>
    </source>
</evidence>
<dbReference type="STRING" id="1232683.ADIMK_3573"/>
<dbReference type="Gene3D" id="3.40.1190.20">
    <property type="match status" value="1"/>
</dbReference>
<comment type="caution">
    <text evidence="14">The sequence shown here is derived from an EMBL/GenBank/DDBJ whole genome shotgun (WGS) entry which is preliminary data.</text>
</comment>
<feature type="binding site" evidence="12">
    <location>
        <position position="250"/>
    </location>
    <ligand>
        <name>K(+)</name>
        <dbReference type="ChEBI" id="CHEBI:29103"/>
    </ligand>
</feature>
<keyword evidence="12" id="KW-0963">Cytoplasm</keyword>
<dbReference type="InterPro" id="IPR029056">
    <property type="entry name" value="Ribokinase-like"/>
</dbReference>
<dbReference type="InterPro" id="IPR002139">
    <property type="entry name" value="Ribo/fructo_kinase"/>
</dbReference>
<feature type="binding site" evidence="12">
    <location>
        <position position="254"/>
    </location>
    <ligand>
        <name>substrate</name>
    </ligand>
</feature>
<dbReference type="Pfam" id="PF00294">
    <property type="entry name" value="PfkB"/>
    <property type="match status" value="1"/>
</dbReference>
<dbReference type="RefSeq" id="WP_036191019.1">
    <property type="nucleotide sequence ID" value="NZ_JMQN01000053.1"/>
</dbReference>
<keyword evidence="6 12" id="KW-0547">Nucleotide-binding</keyword>
<dbReference type="EMBL" id="JMQN01000053">
    <property type="protein sequence ID" value="KEA62283.1"/>
    <property type="molecule type" value="Genomic_DNA"/>
</dbReference>
<feature type="domain" description="Carbohydrate kinase PfkB" evidence="13">
    <location>
        <begin position="3"/>
        <end position="296"/>
    </location>
</feature>
<feature type="binding site" evidence="12">
    <location>
        <begin position="253"/>
        <end position="254"/>
    </location>
    <ligand>
        <name>ATP</name>
        <dbReference type="ChEBI" id="CHEBI:30616"/>
    </ligand>
</feature>
<comment type="function">
    <text evidence="12">Catalyzes the phosphorylation of ribose at O-5 in a reaction requiring ATP and magnesium. The resulting D-ribose-5-phosphate can then be used either for sythesis of nucleotides, histidine, and tryptophan, or as a component of the pentose phosphate pathway.</text>
</comment>
<dbReference type="eggNOG" id="COG0524">
    <property type="taxonomic scope" value="Bacteria"/>
</dbReference>
<comment type="subunit">
    <text evidence="12">Homodimer.</text>
</comment>
<evidence type="ECO:0000256" key="7">
    <source>
        <dbReference type="ARBA" id="ARBA00022777"/>
    </source>
</evidence>
<comment type="pathway">
    <text evidence="12">Carbohydrate metabolism; D-ribose degradation; D-ribose 5-phosphate from beta-D-ribopyranose: step 2/2.</text>
</comment>
<dbReference type="InterPro" id="IPR002173">
    <property type="entry name" value="Carboh/pur_kinase_PfkB_CS"/>
</dbReference>
<evidence type="ECO:0000256" key="6">
    <source>
        <dbReference type="ARBA" id="ARBA00022741"/>
    </source>
</evidence>
<dbReference type="SUPFAM" id="SSF53613">
    <property type="entry name" value="Ribokinase-like"/>
    <property type="match status" value="1"/>
</dbReference>
<keyword evidence="4 12" id="KW-0808">Transferase</keyword>
<evidence type="ECO:0000256" key="4">
    <source>
        <dbReference type="ARBA" id="ARBA00022679"/>
    </source>
</evidence>
<dbReference type="AlphaFoldDB" id="A0A081FUS8"/>
<dbReference type="PANTHER" id="PTHR10584:SF166">
    <property type="entry name" value="RIBOKINASE"/>
    <property type="match status" value="1"/>
</dbReference>
<evidence type="ECO:0000256" key="11">
    <source>
        <dbReference type="ARBA" id="ARBA00023277"/>
    </source>
</evidence>
<keyword evidence="15" id="KW-1185">Reference proteome</keyword>
<evidence type="ECO:0000259" key="13">
    <source>
        <dbReference type="Pfam" id="PF00294"/>
    </source>
</evidence>
<dbReference type="PRINTS" id="PR00990">
    <property type="entry name" value="RIBOKINASE"/>
</dbReference>
<feature type="binding site" evidence="12">
    <location>
        <position position="185"/>
    </location>
    <ligand>
        <name>ATP</name>
        <dbReference type="ChEBI" id="CHEBI:30616"/>
    </ligand>
</feature>
<feature type="active site" description="Proton acceptor" evidence="12">
    <location>
        <position position="254"/>
    </location>
</feature>
<name>A0A081FUS8_9GAMM</name>
<dbReference type="GO" id="GO:0005829">
    <property type="term" value="C:cytosol"/>
    <property type="evidence" value="ECO:0007669"/>
    <property type="project" value="TreeGrafter"/>
</dbReference>
<dbReference type="HAMAP" id="MF_01987">
    <property type="entry name" value="Ribokinase"/>
    <property type="match status" value="1"/>
</dbReference>
<keyword evidence="10 12" id="KW-0630">Potassium</keyword>
<accession>A0A081FUS8</accession>
<feature type="binding site" evidence="12">
    <location>
        <position position="284"/>
    </location>
    <ligand>
        <name>K(+)</name>
        <dbReference type="ChEBI" id="CHEBI:29103"/>
    </ligand>
</feature>
<dbReference type="OrthoDB" id="9775849at2"/>
<keyword evidence="11 12" id="KW-0119">Carbohydrate metabolism</keyword>
<dbReference type="InterPro" id="IPR011611">
    <property type="entry name" value="PfkB_dom"/>
</dbReference>
<dbReference type="NCBIfam" id="TIGR02152">
    <property type="entry name" value="D_ribokin_bact"/>
    <property type="match status" value="1"/>
</dbReference>
<comment type="similarity">
    <text evidence="12">Belongs to the carbohydrate kinase PfkB family. Ribokinase subfamily.</text>
</comment>
<dbReference type="GO" id="GO:0019303">
    <property type="term" value="P:D-ribose catabolic process"/>
    <property type="evidence" value="ECO:0007669"/>
    <property type="project" value="UniProtKB-UniRule"/>
</dbReference>
<feature type="binding site" evidence="12">
    <location>
        <position position="287"/>
    </location>
    <ligand>
        <name>K(+)</name>
        <dbReference type="ChEBI" id="CHEBI:29103"/>
    </ligand>
</feature>
<dbReference type="InterPro" id="IPR011877">
    <property type="entry name" value="Ribokinase"/>
</dbReference>
<dbReference type="GO" id="GO:0046872">
    <property type="term" value="F:metal ion binding"/>
    <property type="evidence" value="ECO:0007669"/>
    <property type="project" value="UniProtKB-KW"/>
</dbReference>
<evidence type="ECO:0000313" key="15">
    <source>
        <dbReference type="Proteomes" id="UP000028252"/>
    </source>
</evidence>
<comment type="cofactor">
    <cofactor evidence="12">
        <name>Mg(2+)</name>
        <dbReference type="ChEBI" id="CHEBI:18420"/>
    </cofactor>
    <text evidence="12">Requires a divalent cation, most likely magnesium in vivo, as an electrophilic catalyst to aid phosphoryl group transfer. It is the chelate of the metal and the nucleotide that is the actual substrate.</text>
</comment>
<evidence type="ECO:0000256" key="9">
    <source>
        <dbReference type="ARBA" id="ARBA00022842"/>
    </source>
</evidence>
<dbReference type="EC" id="2.7.1.15" evidence="2 12"/>
<feature type="binding site" evidence="12">
    <location>
        <begin position="38"/>
        <end position="42"/>
    </location>
    <ligand>
        <name>substrate</name>
    </ligand>
</feature>
<dbReference type="CDD" id="cd01174">
    <property type="entry name" value="ribokinase"/>
    <property type="match status" value="1"/>
</dbReference>
<gene>
    <name evidence="12" type="primary">rbsK</name>
    <name evidence="14" type="ORF">ADIMK_3573</name>
</gene>
<comment type="activity regulation">
    <text evidence="12">Activated by a monovalent cation that binds near, but not in, the active site. The most likely occupant of the site in vivo is potassium. Ion binding induces a conformational change that may alter substrate affinity.</text>
</comment>
<reference evidence="14 15" key="1">
    <citation type="submission" date="2014-04" db="EMBL/GenBank/DDBJ databases">
        <title>Marinobacterium kochiensis sp. nov., isolated from sediment sample collected from Kochi backwaters in Kerala, India.</title>
        <authorList>
            <person name="Singh A."/>
            <person name="Pinnaka A.K."/>
        </authorList>
    </citation>
    <scope>NUCLEOTIDE SEQUENCE [LARGE SCALE GENOMIC DNA]</scope>
    <source>
        <strain evidence="14 15">AK27</strain>
    </source>
</reference>
<organism evidence="14 15">
    <name type="scientific">Marinobacterium lacunae</name>
    <dbReference type="NCBI Taxonomy" id="1232683"/>
    <lineage>
        <taxon>Bacteria</taxon>
        <taxon>Pseudomonadati</taxon>
        <taxon>Pseudomonadota</taxon>
        <taxon>Gammaproteobacteria</taxon>
        <taxon>Oceanospirillales</taxon>
        <taxon>Oceanospirillaceae</taxon>
        <taxon>Marinobacterium</taxon>
    </lineage>
</organism>
<feature type="binding site" evidence="12">
    <location>
        <position position="138"/>
    </location>
    <ligand>
        <name>substrate</name>
    </ligand>
</feature>
<dbReference type="PANTHER" id="PTHR10584">
    <property type="entry name" value="SUGAR KINASE"/>
    <property type="match status" value="1"/>
</dbReference>
<comment type="catalytic activity">
    <reaction evidence="12">
        <text>D-ribose + ATP = D-ribose 5-phosphate + ADP + H(+)</text>
        <dbReference type="Rhea" id="RHEA:13697"/>
        <dbReference type="ChEBI" id="CHEBI:15378"/>
        <dbReference type="ChEBI" id="CHEBI:30616"/>
        <dbReference type="ChEBI" id="CHEBI:47013"/>
        <dbReference type="ChEBI" id="CHEBI:78346"/>
        <dbReference type="ChEBI" id="CHEBI:456216"/>
        <dbReference type="EC" id="2.7.1.15"/>
    </reaction>
</comment>
<comment type="subcellular location">
    <subcellularLocation>
        <location evidence="12">Cytoplasm</location>
    </subcellularLocation>
</comment>
<keyword evidence="9 12" id="KW-0460">Magnesium</keyword>
<dbReference type="Proteomes" id="UP000028252">
    <property type="component" value="Unassembled WGS sequence"/>
</dbReference>
<feature type="binding site" evidence="12">
    <location>
        <begin position="221"/>
        <end position="226"/>
    </location>
    <ligand>
        <name>ATP</name>
        <dbReference type="ChEBI" id="CHEBI:30616"/>
    </ligand>
</feature>
<evidence type="ECO:0000256" key="1">
    <source>
        <dbReference type="ARBA" id="ARBA00005380"/>
    </source>
</evidence>